<feature type="domain" description="Zinc-ribbon 15" evidence="8">
    <location>
        <begin position="21"/>
        <end position="67"/>
    </location>
</feature>
<evidence type="ECO:0000256" key="5">
    <source>
        <dbReference type="ARBA" id="ARBA00023136"/>
    </source>
</evidence>
<feature type="transmembrane region" description="Helical" evidence="6">
    <location>
        <begin position="227"/>
        <end position="247"/>
    </location>
</feature>
<organism evidence="9 10">
    <name type="scientific">Clostridium malenominatum</name>
    <dbReference type="NCBI Taxonomy" id="1539"/>
    <lineage>
        <taxon>Bacteria</taxon>
        <taxon>Bacillati</taxon>
        <taxon>Bacillota</taxon>
        <taxon>Clostridia</taxon>
        <taxon>Eubacteriales</taxon>
        <taxon>Clostridiaceae</taxon>
        <taxon>Clostridium</taxon>
    </lineage>
</organism>
<evidence type="ECO:0000256" key="2">
    <source>
        <dbReference type="ARBA" id="ARBA00022475"/>
    </source>
</evidence>
<evidence type="ECO:0000259" key="8">
    <source>
        <dbReference type="Pfam" id="PF17032"/>
    </source>
</evidence>
<keyword evidence="4 6" id="KW-1133">Transmembrane helix</keyword>
<dbReference type="Pfam" id="PF06271">
    <property type="entry name" value="RDD"/>
    <property type="match status" value="1"/>
</dbReference>
<evidence type="ECO:0000256" key="3">
    <source>
        <dbReference type="ARBA" id="ARBA00022692"/>
    </source>
</evidence>
<keyword evidence="10" id="KW-1185">Reference proteome</keyword>
<feature type="transmembrane region" description="Helical" evidence="6">
    <location>
        <begin position="146"/>
        <end position="165"/>
    </location>
</feature>
<keyword evidence="3 6" id="KW-0812">Transmembrane</keyword>
<evidence type="ECO:0000256" key="1">
    <source>
        <dbReference type="ARBA" id="ARBA00004651"/>
    </source>
</evidence>
<protein>
    <recommendedName>
        <fullName evidence="11">RDD family protein</fullName>
    </recommendedName>
</protein>
<dbReference type="PANTHER" id="PTHR36115:SF4">
    <property type="entry name" value="MEMBRANE PROTEIN"/>
    <property type="match status" value="1"/>
</dbReference>
<name>A0ABN1ITS6_9CLOT</name>
<evidence type="ECO:0008006" key="11">
    <source>
        <dbReference type="Google" id="ProtNLM"/>
    </source>
</evidence>
<dbReference type="Pfam" id="PF17032">
    <property type="entry name" value="Zn_ribbon_15"/>
    <property type="match status" value="1"/>
</dbReference>
<proteinExistence type="predicted"/>
<dbReference type="InterPro" id="IPR051791">
    <property type="entry name" value="Pra-immunoreactive"/>
</dbReference>
<dbReference type="InterPro" id="IPR031493">
    <property type="entry name" value="Zinc_ribbon_15"/>
</dbReference>
<keyword evidence="2" id="KW-1003">Cell membrane</keyword>
<feature type="transmembrane region" description="Helical" evidence="6">
    <location>
        <begin position="171"/>
        <end position="194"/>
    </location>
</feature>
<keyword evidence="5 6" id="KW-0472">Membrane</keyword>
<dbReference type="InterPro" id="IPR010432">
    <property type="entry name" value="RDD"/>
</dbReference>
<gene>
    <name evidence="9" type="ORF">GCM10008905_11380</name>
</gene>
<dbReference type="Proteomes" id="UP001500339">
    <property type="component" value="Unassembled WGS sequence"/>
</dbReference>
<accession>A0ABN1ITS6</accession>
<evidence type="ECO:0000259" key="7">
    <source>
        <dbReference type="Pfam" id="PF06271"/>
    </source>
</evidence>
<evidence type="ECO:0000256" key="4">
    <source>
        <dbReference type="ARBA" id="ARBA00022989"/>
    </source>
</evidence>
<reference evidence="9 10" key="1">
    <citation type="journal article" date="2019" name="Int. J. Syst. Evol. Microbiol.">
        <title>The Global Catalogue of Microorganisms (GCM) 10K type strain sequencing project: providing services to taxonomists for standard genome sequencing and annotation.</title>
        <authorList>
            <consortium name="The Broad Institute Genomics Platform"/>
            <consortium name="The Broad Institute Genome Sequencing Center for Infectious Disease"/>
            <person name="Wu L."/>
            <person name="Ma J."/>
        </authorList>
    </citation>
    <scope>NUCLEOTIDE SEQUENCE [LARGE SCALE GENOMIC DNA]</scope>
    <source>
        <strain evidence="9 10">JCM 1405</strain>
    </source>
</reference>
<evidence type="ECO:0000313" key="9">
    <source>
        <dbReference type="EMBL" id="GAA0721199.1"/>
    </source>
</evidence>
<comment type="subcellular location">
    <subcellularLocation>
        <location evidence="1">Cell membrane</location>
        <topology evidence="1">Multi-pass membrane protein</topology>
    </subcellularLocation>
</comment>
<dbReference type="RefSeq" id="WP_343767630.1">
    <property type="nucleotide sequence ID" value="NZ_BAAACF010000001.1"/>
</dbReference>
<feature type="domain" description="RDD" evidence="7">
    <location>
        <begin position="142"/>
        <end position="260"/>
    </location>
</feature>
<sequence length="268" mass="30652">MIIYGWGRKTVKNYGEKGTYRCNNCNNTSNWRLVRVSTWFTLFFIPIIPYSRKFALTCPVCGSYIEVPKEEFKSLLNEEGISVERYSRDDSGIPKTEVQVNFLKQMEEYKSEENNSSVQSISYDTISSEYSSTSDKKNSTITASTGARIFAGIIDYLLIFLPWFIIPDDDVLITIAFLFNIVILVIQSTLVCILGQSIGKKLLKIKVVKVNSDTKAGFVTNFLMRGLVNHLLWITIIYPVVDFIFLIRKDKRCIHDFIAGTKVVKEIQ</sequence>
<dbReference type="PANTHER" id="PTHR36115">
    <property type="entry name" value="PROLINE-RICH ANTIGEN HOMOLOG-RELATED"/>
    <property type="match status" value="1"/>
</dbReference>
<evidence type="ECO:0000313" key="10">
    <source>
        <dbReference type="Proteomes" id="UP001500339"/>
    </source>
</evidence>
<dbReference type="EMBL" id="BAAACF010000001">
    <property type="protein sequence ID" value="GAA0721199.1"/>
    <property type="molecule type" value="Genomic_DNA"/>
</dbReference>
<comment type="caution">
    <text evidence="9">The sequence shown here is derived from an EMBL/GenBank/DDBJ whole genome shotgun (WGS) entry which is preliminary data.</text>
</comment>
<evidence type="ECO:0000256" key="6">
    <source>
        <dbReference type="SAM" id="Phobius"/>
    </source>
</evidence>